<dbReference type="InterPro" id="IPR051699">
    <property type="entry name" value="Rpn/YhgA-like_nuclease"/>
</dbReference>
<sequence length="320" mass="36341">MKNTATPTAHDALFKQFLTHKETARDFLTLHLPAPLRQLCDLSTLKLESGSFIDEALRATHSDVLYSVTTRQGEGYIYVLIEHQSSPDKLMAFRLLRYAIAAMQRHLDAGNSVLPLVIPMLFYHGRISPYPFSLCWLDMFSQPQQAHELYTASFPLVDITVVPDEQIMTHRRVALLELLQKHIRLRDMTLLLDKLVTTLSLGYTTSQQLRAAMHYLLSRGNTPAPGAFLRRLAHRSPQHKETLMTIAEQLEELGRRKGFRQGRNEGRHEGRQEGRLQGREEGQKAEALRIASEMLRSGMDKAVVQRLTGLSDAALAQLKH</sequence>
<comment type="caution">
    <text evidence="4">The sequence shown here is derived from an EMBL/GenBank/DDBJ whole genome shotgun (WGS) entry which is preliminary data.</text>
</comment>
<feature type="compositionally biased region" description="Basic and acidic residues" evidence="2">
    <location>
        <begin position="262"/>
        <end position="284"/>
    </location>
</feature>
<reference evidence="4 5" key="1">
    <citation type="submission" date="2023-10" db="EMBL/GenBank/DDBJ databases">
        <title>Phytobacter spp. The emergence of a new genus of hospital-origin enterobacteria encoding carbapenemases in Argentina.</title>
        <authorList>
            <person name="Vay C."/>
            <person name="Almuzara M."/>
            <person name="Traglia G.M."/>
            <person name="Campos J."/>
        </authorList>
    </citation>
    <scope>NUCLEOTIDE SEQUENCE [LARGE SCALE GENOMIC DNA]</scope>
    <source>
        <strain evidence="4 5">CVMA36</strain>
    </source>
</reference>
<evidence type="ECO:0000256" key="2">
    <source>
        <dbReference type="SAM" id="MobiDB-lite"/>
    </source>
</evidence>
<dbReference type="PANTHER" id="PTHR34611">
    <property type="match status" value="1"/>
</dbReference>
<feature type="region of interest" description="Disordered" evidence="2">
    <location>
        <begin position="256"/>
        <end position="284"/>
    </location>
</feature>
<dbReference type="NCBIfam" id="TIGR01784">
    <property type="entry name" value="T_den_put_tspse"/>
    <property type="match status" value="1"/>
</dbReference>
<dbReference type="InterPro" id="IPR006842">
    <property type="entry name" value="Transposase_31"/>
</dbReference>
<dbReference type="Proteomes" id="UP001286589">
    <property type="component" value="Unassembled WGS sequence"/>
</dbReference>
<evidence type="ECO:0000259" key="3">
    <source>
        <dbReference type="Pfam" id="PF04754"/>
    </source>
</evidence>
<dbReference type="AlphaFoldDB" id="A0AB35RL43"/>
<evidence type="ECO:0000256" key="1">
    <source>
        <dbReference type="ARBA" id="ARBA00009787"/>
    </source>
</evidence>
<dbReference type="InterPro" id="IPR010106">
    <property type="entry name" value="RpnA"/>
</dbReference>
<evidence type="ECO:0000313" key="4">
    <source>
        <dbReference type="EMBL" id="MDV2862715.1"/>
    </source>
</evidence>
<gene>
    <name evidence="4" type="ORF">R0H02_09625</name>
</gene>
<organism evidence="4 5">
    <name type="scientific">Phytobacter ursingii</name>
    <dbReference type="NCBI Taxonomy" id="1972431"/>
    <lineage>
        <taxon>Bacteria</taxon>
        <taxon>Pseudomonadati</taxon>
        <taxon>Pseudomonadota</taxon>
        <taxon>Gammaproteobacteria</taxon>
        <taxon>Enterobacterales</taxon>
        <taxon>Enterobacteriaceae</taxon>
        <taxon>Phytobacter</taxon>
    </lineage>
</organism>
<comment type="similarity">
    <text evidence="1">Belongs to the Rpn/YhgA-like nuclease family.</text>
</comment>
<dbReference type="GO" id="GO:1990238">
    <property type="term" value="F:double-stranded DNA endonuclease activity"/>
    <property type="evidence" value="ECO:0007669"/>
    <property type="project" value="TreeGrafter"/>
</dbReference>
<protein>
    <submittedName>
        <fullName evidence="4">Rpn family recombination-promoting nuclease/putative transposase</fullName>
    </submittedName>
</protein>
<dbReference type="EMBL" id="JAWJAC010000005">
    <property type="protein sequence ID" value="MDV2862715.1"/>
    <property type="molecule type" value="Genomic_DNA"/>
</dbReference>
<dbReference type="Pfam" id="PF04754">
    <property type="entry name" value="Transposase_31"/>
    <property type="match status" value="1"/>
</dbReference>
<keyword evidence="5" id="KW-1185">Reference proteome</keyword>
<evidence type="ECO:0000313" key="5">
    <source>
        <dbReference type="Proteomes" id="UP001286589"/>
    </source>
</evidence>
<proteinExistence type="inferred from homology"/>
<dbReference type="PANTHER" id="PTHR34611:SF2">
    <property type="entry name" value="INACTIVE RECOMBINATION-PROMOTING NUCLEASE-LIKE PROTEIN RPNE-RELATED"/>
    <property type="match status" value="1"/>
</dbReference>
<dbReference type="RefSeq" id="WP_142517766.1">
    <property type="nucleotide sequence ID" value="NZ_JAWJAC010000005.1"/>
</dbReference>
<dbReference type="GO" id="GO:0006310">
    <property type="term" value="P:DNA recombination"/>
    <property type="evidence" value="ECO:0007669"/>
    <property type="project" value="TreeGrafter"/>
</dbReference>
<accession>A0AB35RL43</accession>
<feature type="domain" description="Transposase (putative) YhgA-like" evidence="3">
    <location>
        <begin position="9"/>
        <end position="209"/>
    </location>
</feature>
<name>A0AB35RL43_9ENTR</name>